<feature type="compositionally biased region" description="Acidic residues" evidence="1">
    <location>
        <begin position="121"/>
        <end position="151"/>
    </location>
</feature>
<gene>
    <name evidence="3" type="ORF">BASA50_006265</name>
</gene>
<sequence>MKVAAATILSLVAVSAYASPTAYSANQEVNTHGSTIGSSANAYLEKRGGGMHGDYAQGATGADDPPPNNQNHAPPPERGHQQQYQENKGPSSLHEISQHAQSVEGGNNVESNVETAGDKSEDSDETDESESESESEGEYELGENDESGDEATESKDEESAAVQLPQYPTRQFHRTLDPGVKNVYTWLRGGVLNGEADLDQRWLDGTVEHESMGMRHDNRVLAARLADFLQVAYRQYQSTLWKYHQGSPCGSWLTDF</sequence>
<feature type="signal peptide" evidence="2">
    <location>
        <begin position="1"/>
        <end position="18"/>
    </location>
</feature>
<evidence type="ECO:0008006" key="5">
    <source>
        <dbReference type="Google" id="ProtNLM"/>
    </source>
</evidence>
<evidence type="ECO:0000313" key="4">
    <source>
        <dbReference type="Proteomes" id="UP001648503"/>
    </source>
</evidence>
<accession>A0ABQ8FA93</accession>
<keyword evidence="2" id="KW-0732">Signal</keyword>
<evidence type="ECO:0000256" key="2">
    <source>
        <dbReference type="SAM" id="SignalP"/>
    </source>
</evidence>
<organism evidence="3 4">
    <name type="scientific">Batrachochytrium salamandrivorans</name>
    <dbReference type="NCBI Taxonomy" id="1357716"/>
    <lineage>
        <taxon>Eukaryota</taxon>
        <taxon>Fungi</taxon>
        <taxon>Fungi incertae sedis</taxon>
        <taxon>Chytridiomycota</taxon>
        <taxon>Chytridiomycota incertae sedis</taxon>
        <taxon>Chytridiomycetes</taxon>
        <taxon>Rhizophydiales</taxon>
        <taxon>Rhizophydiales incertae sedis</taxon>
        <taxon>Batrachochytrium</taxon>
    </lineage>
</organism>
<protein>
    <recommendedName>
        <fullName evidence="5">RxLR effector protein</fullName>
    </recommendedName>
</protein>
<name>A0ABQ8FA93_9FUNG</name>
<keyword evidence="4" id="KW-1185">Reference proteome</keyword>
<proteinExistence type="predicted"/>
<reference evidence="3 4" key="1">
    <citation type="submission" date="2021-02" db="EMBL/GenBank/DDBJ databases">
        <title>Variation within the Batrachochytrium salamandrivorans European outbreak.</title>
        <authorList>
            <person name="Kelly M."/>
            <person name="Pasmans F."/>
            <person name="Shea T.P."/>
            <person name="Munoz J.F."/>
            <person name="Carranza S."/>
            <person name="Cuomo C.A."/>
            <person name="Martel A."/>
        </authorList>
    </citation>
    <scope>NUCLEOTIDE SEQUENCE [LARGE SCALE GENOMIC DNA]</scope>
    <source>
        <strain evidence="3 4">AMFP18/2</strain>
    </source>
</reference>
<comment type="caution">
    <text evidence="3">The sequence shown here is derived from an EMBL/GenBank/DDBJ whole genome shotgun (WGS) entry which is preliminary data.</text>
</comment>
<dbReference type="Proteomes" id="UP001648503">
    <property type="component" value="Unassembled WGS sequence"/>
</dbReference>
<feature type="region of interest" description="Disordered" evidence="1">
    <location>
        <begin position="45"/>
        <end position="167"/>
    </location>
</feature>
<dbReference type="EMBL" id="JAFCIX010000328">
    <property type="protein sequence ID" value="KAH6594791.1"/>
    <property type="molecule type" value="Genomic_DNA"/>
</dbReference>
<evidence type="ECO:0000256" key="1">
    <source>
        <dbReference type="SAM" id="MobiDB-lite"/>
    </source>
</evidence>
<evidence type="ECO:0000313" key="3">
    <source>
        <dbReference type="EMBL" id="KAH6594791.1"/>
    </source>
</evidence>
<feature type="compositionally biased region" description="Polar residues" evidence="1">
    <location>
        <begin position="81"/>
        <end position="114"/>
    </location>
</feature>
<feature type="compositionally biased region" description="Pro residues" evidence="1">
    <location>
        <begin position="64"/>
        <end position="74"/>
    </location>
</feature>
<feature type="chain" id="PRO_5046575427" description="RxLR effector protein" evidence="2">
    <location>
        <begin position="19"/>
        <end position="256"/>
    </location>
</feature>